<feature type="compositionally biased region" description="Polar residues" evidence="7">
    <location>
        <begin position="716"/>
        <end position="730"/>
    </location>
</feature>
<feature type="compositionally biased region" description="Polar residues" evidence="7">
    <location>
        <begin position="667"/>
        <end position="688"/>
    </location>
</feature>
<dbReference type="Pfam" id="PF04484">
    <property type="entry name" value="QWRF"/>
    <property type="match status" value="1"/>
</dbReference>
<keyword evidence="3" id="KW-0805">Transcription regulation</keyword>
<dbReference type="InterPro" id="IPR009072">
    <property type="entry name" value="Histone-fold"/>
</dbReference>
<feature type="compositionally biased region" description="Polar residues" evidence="7">
    <location>
        <begin position="1069"/>
        <end position="1084"/>
    </location>
</feature>
<dbReference type="CDD" id="cd08045">
    <property type="entry name" value="HFD_TAF4"/>
    <property type="match status" value="1"/>
</dbReference>
<feature type="compositionally biased region" description="Basic and acidic residues" evidence="7">
    <location>
        <begin position="1007"/>
        <end position="1019"/>
    </location>
</feature>
<evidence type="ECO:0000256" key="2">
    <source>
        <dbReference type="ARBA" id="ARBA00006178"/>
    </source>
</evidence>
<organism evidence="9 10">
    <name type="scientific">Populus alba x Populus x berolinensis</name>
    <dbReference type="NCBI Taxonomy" id="444605"/>
    <lineage>
        <taxon>Eukaryota</taxon>
        <taxon>Viridiplantae</taxon>
        <taxon>Streptophyta</taxon>
        <taxon>Embryophyta</taxon>
        <taxon>Tracheophyta</taxon>
        <taxon>Spermatophyta</taxon>
        <taxon>Magnoliopsida</taxon>
        <taxon>eudicotyledons</taxon>
        <taxon>Gunneridae</taxon>
        <taxon>Pentapetalae</taxon>
        <taxon>rosids</taxon>
        <taxon>fabids</taxon>
        <taxon>Malpighiales</taxon>
        <taxon>Salicaceae</taxon>
        <taxon>Saliceae</taxon>
        <taxon>Populus</taxon>
    </lineage>
</organism>
<dbReference type="Gene3D" id="1.10.20.10">
    <property type="entry name" value="Histone, subunit A"/>
    <property type="match status" value="1"/>
</dbReference>
<feature type="compositionally biased region" description="Polar residues" evidence="7">
    <location>
        <begin position="961"/>
        <end position="970"/>
    </location>
</feature>
<dbReference type="SUPFAM" id="SSF118359">
    <property type="entry name" value="Expressed protein At2g23090/F21P24.15"/>
    <property type="match status" value="1"/>
</dbReference>
<dbReference type="GO" id="GO:0046982">
    <property type="term" value="F:protein heterodimerization activity"/>
    <property type="evidence" value="ECO:0007669"/>
    <property type="project" value="InterPro"/>
</dbReference>
<dbReference type="GO" id="GO:0003677">
    <property type="term" value="F:DNA binding"/>
    <property type="evidence" value="ECO:0007669"/>
    <property type="project" value="TreeGrafter"/>
</dbReference>
<feature type="compositionally biased region" description="Polar residues" evidence="7">
    <location>
        <begin position="321"/>
        <end position="332"/>
    </location>
</feature>
<dbReference type="EMBL" id="JAQIZT010000014">
    <property type="protein sequence ID" value="KAJ6971578.1"/>
    <property type="molecule type" value="Genomic_DNA"/>
</dbReference>
<evidence type="ECO:0000256" key="6">
    <source>
        <dbReference type="ARBA" id="ARBA00058775"/>
    </source>
</evidence>
<feature type="region of interest" description="Disordered" evidence="7">
    <location>
        <begin position="76"/>
        <end position="119"/>
    </location>
</feature>
<feature type="region of interest" description="Disordered" evidence="7">
    <location>
        <begin position="1315"/>
        <end position="1366"/>
    </location>
</feature>
<evidence type="ECO:0000313" key="10">
    <source>
        <dbReference type="Proteomes" id="UP001164929"/>
    </source>
</evidence>
<evidence type="ECO:0000256" key="4">
    <source>
        <dbReference type="ARBA" id="ARBA00023163"/>
    </source>
</evidence>
<reference evidence="9" key="1">
    <citation type="journal article" date="2023" name="Mol. Ecol. Resour.">
        <title>Chromosome-level genome assembly of a triploid poplar Populus alba 'Berolinensis'.</title>
        <authorList>
            <person name="Chen S."/>
            <person name="Yu Y."/>
            <person name="Wang X."/>
            <person name="Wang S."/>
            <person name="Zhang T."/>
            <person name="Zhou Y."/>
            <person name="He R."/>
            <person name="Meng N."/>
            <person name="Wang Y."/>
            <person name="Liu W."/>
            <person name="Liu Z."/>
            <person name="Liu J."/>
            <person name="Guo Q."/>
            <person name="Huang H."/>
            <person name="Sederoff R.R."/>
            <person name="Wang G."/>
            <person name="Qu G."/>
            <person name="Chen S."/>
        </authorList>
    </citation>
    <scope>NUCLEOTIDE SEQUENCE</scope>
    <source>
        <strain evidence="9">SC-2020</strain>
    </source>
</reference>
<dbReference type="PANTHER" id="PTHR15138:SF14">
    <property type="entry name" value="TRANSCRIPTION INITIATION FACTOR TFIID SUBUNIT 4"/>
    <property type="match status" value="1"/>
</dbReference>
<feature type="compositionally biased region" description="Polar residues" evidence="7">
    <location>
        <begin position="1021"/>
        <end position="1034"/>
    </location>
</feature>
<proteinExistence type="inferred from homology"/>
<keyword evidence="4" id="KW-0804">Transcription</keyword>
<comment type="function">
    <text evidence="6">TAFs are components of the transcription factor IID (TFIID) complex that is essential for mediating regulation of RNA polymerase transcription.</text>
</comment>
<name>A0AAD6LQR8_9ROSI</name>
<comment type="caution">
    <text evidence="9">The sequence shown here is derived from an EMBL/GenBank/DDBJ whole genome shotgun (WGS) entry which is preliminary data.</text>
</comment>
<comment type="similarity">
    <text evidence="2">Belongs to the TAF4 family.</text>
</comment>
<dbReference type="InterPro" id="IPR045144">
    <property type="entry name" value="TAF4"/>
</dbReference>
<evidence type="ECO:0000256" key="7">
    <source>
        <dbReference type="SAM" id="MobiDB-lite"/>
    </source>
</evidence>
<feature type="compositionally biased region" description="Basic and acidic residues" evidence="7">
    <location>
        <begin position="657"/>
        <end position="666"/>
    </location>
</feature>
<dbReference type="PROSITE" id="PS51879">
    <property type="entry name" value="RST"/>
    <property type="match status" value="1"/>
</dbReference>
<dbReference type="InterPro" id="IPR007900">
    <property type="entry name" value="TAF4_C"/>
</dbReference>
<dbReference type="Gene3D" id="4.10.1050.10">
    <property type="entry name" value="At2g23090-like"/>
    <property type="match status" value="1"/>
</dbReference>
<sequence>MMTPTPSAASAIKRSQSLERRRPATPRTNSLDSRIGNASCGGGGGGGGGEITNAQRMLITSTRRLSVSFQGESFSFQVSKAKPTSSPSAVRKGTPERRKATTPIPTRGADQAENSRTMEQRRWPGRLRQQNSMTRSMDCSDDGKKLAGSGVNLNVVRALQNSMVGSSSNNNNNIIRSSIESRLSSDSSAIESAKPLDVNGSAVHSEHRLASDTESASSGTTSESSSGNAVGVGGQGERGARGLIVPARFWKETNNRIRRQPEPGSPGSRNAGLKGPTPAKLVAPKKFGSDSPVSSPKGVVNSRGQLSPIRGGALRPASPSKFGTLSGASSSPMRGISPSRVRNAVGGVVSSNLSNVSTTFSILSFAADIRRGRIGENRIVEVHLLRILHNRMLQWRFVNARADYALSAQRLNVEKSLYNARVTTSKLYESVRAKRTELQWLRHNLKLISIVKGQMLYLEELALIDQDYSHSLSGAIEALQASTLRLPVVGGARADVQNLKDAICSAVDVMQAMASSICTLLSKVEEVNSLVVELEKASRKECNRLYQCKDLLSTIAALQCKVCMQTFICTTSEVKCREHAEAKHPKSDAVWLVMDPNIMRLLEEDEDETMHSGADVEAFQAALNRDIGGDVSNLQPSDSSAGKIGNANNTEELDAKKFQRQHHQEQHTSGMETKQNGPNAENQQQQGGVPQEPTHPPLLKKTSQDDIKQELVEQAPLQTPQSIGMQSNEKNPIPKSEPDKLQSSDGDPHVLNFQKMSNQQTAGTDQPGNQKNSKQIPFAILLPALKPHLDKDREMQLQTLYNKLRKNEIAKDQFVRLMRNIVGDQQGTNQSQLQPQAGRQLDGRMPAGISAAQFPDPHHSVLHPRGSIPAEPSHNPPSAVQLQTDSSIVNSQKSKAVEWKPDSLVKQASQSHSSNASISNQERERSSISMQGQNKQQQHVNFPPTSFPMYGSSGGNYHPYSGTNVSTSGPSVKPQPHDPQTRQISHHQNLGGTQIGGPTHSMISTPKFERQNSADDPSRVHSGSVSHYTNKSALQQNPAPWQAPPNREKSPASFSSLNYVKPGSLEQAGEQQNKPQLSSPQVLSPTPVEKGNAISGNLKDQSLDKQSTKIVFSTVPPNSGPPSIATQMDPNGQAGSRISSVASPAGVNARTPPKKPSIGQKKPFEALGSSPPASTKKHKVSGAFSDQSIEQLNDVTAVSGVNLREEEEQLFSGPKEDSRVSEASRRFVQEEEERLMLQKIPLKKKLGEIMAKCGLKNFGTDVERCLSLCVEERMRGLISNMIRLSKQRVDAEKPRHQTLITSDVQQQIMTMNRKAQEELEKKQAEAEKLQKVNEPDGDNGGEGEKEKDEGRVKSLKANKEEDDKMRTTAANVAARAAVGGDDILSKWQLMAEQARQKREGGMEGASGSQPVKDVNRKPLSPSGRNMMENLDAEKRSHVVPSSASGAGRKCGRNQAIVPQTKVVRTISVKDVMSVLEREPQMSRSTLIYQLYERIRSDATAE</sequence>
<feature type="region of interest" description="Disordered" evidence="7">
    <location>
        <begin position="715"/>
        <end position="751"/>
    </location>
</feature>
<feature type="compositionally biased region" description="Basic and acidic residues" evidence="7">
    <location>
        <begin position="249"/>
        <end position="261"/>
    </location>
</feature>
<feature type="compositionally biased region" description="Basic and acidic residues" evidence="7">
    <location>
        <begin position="1315"/>
        <end position="1334"/>
    </location>
</feature>
<gene>
    <name evidence="9" type="ORF">NC653_032176</name>
</gene>
<dbReference type="Pfam" id="PF12174">
    <property type="entry name" value="RST"/>
    <property type="match status" value="1"/>
</dbReference>
<dbReference type="FunFam" id="1.10.20.10:FF:000015">
    <property type="entry name" value="Transcription initiation factor TFIID subunit 4B"/>
    <property type="match status" value="1"/>
</dbReference>
<feature type="compositionally biased region" description="Low complexity" evidence="7">
    <location>
        <begin position="907"/>
        <end position="920"/>
    </location>
</feature>
<dbReference type="GO" id="GO:0016251">
    <property type="term" value="F:RNA polymerase II general transcription initiation factor activity"/>
    <property type="evidence" value="ECO:0007669"/>
    <property type="project" value="TreeGrafter"/>
</dbReference>
<dbReference type="InterPro" id="IPR022003">
    <property type="entry name" value="RST"/>
</dbReference>
<dbReference type="InterPro" id="IPR007573">
    <property type="entry name" value="QWRF"/>
</dbReference>
<keyword evidence="10" id="KW-1185">Reference proteome</keyword>
<accession>A0AAD6LQR8</accession>
<feature type="compositionally biased region" description="Polar residues" evidence="7">
    <location>
        <begin position="1124"/>
        <end position="1142"/>
    </location>
</feature>
<dbReference type="Proteomes" id="UP001164929">
    <property type="component" value="Chromosome 14"/>
</dbReference>
<feature type="compositionally biased region" description="Polar residues" evidence="7">
    <location>
        <begin position="981"/>
        <end position="992"/>
    </location>
</feature>
<feature type="domain" description="RST" evidence="8">
    <location>
        <begin position="769"/>
        <end position="837"/>
    </location>
</feature>
<feature type="compositionally biased region" description="Gly residues" evidence="7">
    <location>
        <begin position="39"/>
        <end position="50"/>
    </location>
</feature>
<dbReference type="InterPro" id="IPR039438">
    <property type="entry name" value="At2g23090-like_Znf"/>
</dbReference>
<protein>
    <submittedName>
        <fullName evidence="9">Transcription initiation factor TFIID subunit 4b-like</fullName>
    </submittedName>
</protein>
<feature type="compositionally biased region" description="Polar residues" evidence="7">
    <location>
        <begin position="876"/>
        <end position="894"/>
    </location>
</feature>
<feature type="region of interest" description="Disordered" evidence="7">
    <location>
        <begin position="657"/>
        <end position="700"/>
    </location>
</feature>
<evidence type="ECO:0000313" key="9">
    <source>
        <dbReference type="EMBL" id="KAJ6971578.1"/>
    </source>
</evidence>
<dbReference type="InterPro" id="IPR026939">
    <property type="entry name" value="ZNF706/At2g23090_sf"/>
</dbReference>
<dbReference type="Pfam" id="PF12907">
    <property type="entry name" value="zf-met2"/>
    <property type="match status" value="1"/>
</dbReference>
<feature type="compositionally biased region" description="Low complexity" evidence="7">
    <location>
        <begin position="212"/>
        <end position="229"/>
    </location>
</feature>
<feature type="compositionally biased region" description="Polar residues" evidence="7">
    <location>
        <begin position="76"/>
        <end position="88"/>
    </location>
</feature>
<feature type="region of interest" description="Disordered" evidence="7">
    <location>
        <begin position="1396"/>
        <end position="1423"/>
    </location>
</feature>
<feature type="compositionally biased region" description="Basic and acidic residues" evidence="7">
    <location>
        <begin position="736"/>
        <end position="748"/>
    </location>
</feature>
<feature type="region of interest" description="Disordered" evidence="7">
    <location>
        <begin position="826"/>
        <end position="1179"/>
    </location>
</feature>
<feature type="compositionally biased region" description="Polar residues" evidence="7">
    <location>
        <begin position="927"/>
        <end position="944"/>
    </location>
</feature>
<dbReference type="GO" id="GO:0006367">
    <property type="term" value="P:transcription initiation at RNA polymerase II promoter"/>
    <property type="evidence" value="ECO:0007669"/>
    <property type="project" value="TreeGrafter"/>
</dbReference>
<evidence type="ECO:0000259" key="8">
    <source>
        <dbReference type="PROSITE" id="PS51879"/>
    </source>
</evidence>
<evidence type="ECO:0000256" key="5">
    <source>
        <dbReference type="ARBA" id="ARBA00023242"/>
    </source>
</evidence>
<keyword evidence="5" id="KW-0539">Nucleus</keyword>
<feature type="compositionally biased region" description="Polar residues" evidence="7">
    <location>
        <begin position="826"/>
        <end position="837"/>
    </location>
</feature>
<feature type="compositionally biased region" description="Polar residues" evidence="7">
    <location>
        <begin position="1108"/>
        <end position="1117"/>
    </location>
</feature>
<feature type="compositionally biased region" description="Basic and acidic residues" evidence="7">
    <location>
        <begin position="1342"/>
        <end position="1366"/>
    </location>
</feature>
<evidence type="ECO:0000256" key="3">
    <source>
        <dbReference type="ARBA" id="ARBA00023015"/>
    </source>
</evidence>
<dbReference type="GO" id="GO:0005669">
    <property type="term" value="C:transcription factor TFIID complex"/>
    <property type="evidence" value="ECO:0007669"/>
    <property type="project" value="InterPro"/>
</dbReference>
<comment type="subcellular location">
    <subcellularLocation>
        <location evidence="1">Nucleus</location>
    </subcellularLocation>
</comment>
<dbReference type="PANTHER" id="PTHR15138">
    <property type="entry name" value="TRANSCRIPTION INITIATION FACTOR TFIID SUBUNIT 4"/>
    <property type="match status" value="1"/>
</dbReference>
<feature type="region of interest" description="Disordered" evidence="7">
    <location>
        <begin position="1"/>
        <end position="52"/>
    </location>
</feature>
<evidence type="ECO:0000256" key="1">
    <source>
        <dbReference type="ARBA" id="ARBA00004123"/>
    </source>
</evidence>
<dbReference type="Pfam" id="PF05236">
    <property type="entry name" value="TAF4"/>
    <property type="match status" value="1"/>
</dbReference>
<feature type="region of interest" description="Disordered" evidence="7">
    <location>
        <begin position="194"/>
        <end position="338"/>
    </location>
</feature>